<feature type="region of interest" description="Disordered" evidence="1">
    <location>
        <begin position="36"/>
        <end position="83"/>
    </location>
</feature>
<organism evidence="2 3">
    <name type="scientific">Streptomyces boncukensis</name>
    <dbReference type="NCBI Taxonomy" id="2711219"/>
    <lineage>
        <taxon>Bacteria</taxon>
        <taxon>Bacillati</taxon>
        <taxon>Actinomycetota</taxon>
        <taxon>Actinomycetes</taxon>
        <taxon>Kitasatosporales</taxon>
        <taxon>Streptomycetaceae</taxon>
        <taxon>Streptomyces</taxon>
    </lineage>
</organism>
<name>A0A6G4WYG3_9ACTN</name>
<evidence type="ECO:0000256" key="1">
    <source>
        <dbReference type="SAM" id="MobiDB-lite"/>
    </source>
</evidence>
<reference evidence="2 3" key="1">
    <citation type="submission" date="2020-02" db="EMBL/GenBank/DDBJ databases">
        <title>Whole-genome analyses of novel actinobacteria.</title>
        <authorList>
            <person name="Sahin N."/>
            <person name="Tatar D."/>
        </authorList>
    </citation>
    <scope>NUCLEOTIDE SEQUENCE [LARGE SCALE GENOMIC DNA]</scope>
    <source>
        <strain evidence="2 3">SB3404</strain>
    </source>
</reference>
<dbReference type="EMBL" id="JAAKZZ010000181">
    <property type="protein sequence ID" value="NGO70275.1"/>
    <property type="molecule type" value="Genomic_DNA"/>
</dbReference>
<dbReference type="RefSeq" id="WP_165299942.1">
    <property type="nucleotide sequence ID" value="NZ_JAAKZZ010000181.1"/>
</dbReference>
<comment type="caution">
    <text evidence="2">The sequence shown here is derived from an EMBL/GenBank/DDBJ whole genome shotgun (WGS) entry which is preliminary data.</text>
</comment>
<proteinExistence type="predicted"/>
<dbReference type="AlphaFoldDB" id="A0A6G4WYG3"/>
<feature type="compositionally biased region" description="Low complexity" evidence="1">
    <location>
        <begin position="72"/>
        <end position="83"/>
    </location>
</feature>
<sequence length="83" mass="8747">MTMRTYGGAQAQEAVNEAEFAKLALGVDVDFQALFLGSDGSDGSDRESSSERAGREDAARGRHDESDHEGSARGAGRASGTRR</sequence>
<dbReference type="Proteomes" id="UP000477722">
    <property type="component" value="Unassembled WGS sequence"/>
</dbReference>
<keyword evidence="3" id="KW-1185">Reference proteome</keyword>
<protein>
    <submittedName>
        <fullName evidence="2">Uncharacterized protein</fullName>
    </submittedName>
</protein>
<evidence type="ECO:0000313" key="3">
    <source>
        <dbReference type="Proteomes" id="UP000477722"/>
    </source>
</evidence>
<gene>
    <name evidence="2" type="ORF">G5C65_18355</name>
</gene>
<accession>A0A6G4WYG3</accession>
<feature type="compositionally biased region" description="Basic and acidic residues" evidence="1">
    <location>
        <begin position="43"/>
        <end position="71"/>
    </location>
</feature>
<evidence type="ECO:0000313" key="2">
    <source>
        <dbReference type="EMBL" id="NGO70275.1"/>
    </source>
</evidence>